<evidence type="ECO:0000313" key="2">
    <source>
        <dbReference type="EMBL" id="TKI06879.1"/>
    </source>
</evidence>
<evidence type="ECO:0000313" key="3">
    <source>
        <dbReference type="Proteomes" id="UP000305202"/>
    </source>
</evidence>
<dbReference type="Proteomes" id="UP000305202">
    <property type="component" value="Unassembled WGS sequence"/>
</dbReference>
<evidence type="ECO:0000259" key="1">
    <source>
        <dbReference type="Pfam" id="PF13116"/>
    </source>
</evidence>
<comment type="caution">
    <text evidence="2">The sequence shown here is derived from an EMBL/GenBank/DDBJ whole genome shotgun (WGS) entry which is preliminary data.</text>
</comment>
<name>A0ABY2SQ66_9HYPH</name>
<dbReference type="PANTHER" id="PTHR38690">
    <property type="entry name" value="PROTEASE-RELATED"/>
    <property type="match status" value="1"/>
</dbReference>
<proteinExistence type="predicted"/>
<dbReference type="NCBIfam" id="TIGR02099">
    <property type="entry name" value="YhdP family protein"/>
    <property type="match status" value="1"/>
</dbReference>
<gene>
    <name evidence="2" type="ORF">FCN80_07940</name>
</gene>
<dbReference type="PANTHER" id="PTHR38690:SF1">
    <property type="entry name" value="PROTEASE"/>
    <property type="match status" value="1"/>
</dbReference>
<reference evidence="2 3" key="1">
    <citation type="submission" date="2019-04" db="EMBL/GenBank/DDBJ databases">
        <authorList>
            <person name="Li M."/>
            <person name="Gao C."/>
        </authorList>
    </citation>
    <scope>NUCLEOTIDE SEQUENCE [LARGE SCALE GENOMIC DNA]</scope>
    <source>
        <strain evidence="2 3">BGMRC 2031</strain>
    </source>
</reference>
<feature type="domain" description="YhdP central" evidence="1">
    <location>
        <begin position="1"/>
        <end position="1257"/>
    </location>
</feature>
<sequence>MKRLPGILLALSATLIVLVALAVSALRLALPYLDSFRPQILRQINSAYGLNVTAGEMHGSWQSFGPTLEIRNLTSETDQETLAIRRVTVALNVWQSLLHWRWQFRDVTFYHLHLDLNATLLGRDRQGSPIKSDELSDLLFRQFDHFILRDSEVSFLTPSGERSTLSVPSLTWLNTRQRHRAEGEISLSNRVSPQGAIQLRMDLNDESGLLDNGTVYLRADDIDLKPWFSQWLRDQTGLKNTDFSLAAWIHLKKGNIAGGDMMLSRGLAEWADGDKPHRLDVTNLFMHLSRRNEGWQLDIPKLDIATDGDAWLPGALSLYWQPEKNHLFSPDQASEIHIRARQLRLERFAPFLSLASFVTPNLRDRWRDLQPKGDLTTLAMDIPLRHPEKTRFQANWRDISWRQWQLLPGADHVTGSASGTLENGRLTLALDNSTLPYQGMFHAPLSVRQARASLHWRDDAQGLALWGENLDVRADALWLTGDFYFHQPAGGEPWLDILSGIRLYDAAQAWRYFPEPLMGPHLVKYLTGALKGGRVDNATLVFAGNPKQFPFRHNDGQFEVWVPLRQADYEFEPGWPHLTPLDIDLDFVNDGLFMRAPQTQLGEATGRDIVAAIPDYSKELLLIDGDINGTGKAIGDYFNQTPLQNSLGAALQELQVGGNVSGDLHLDIPLDGQPTVASGRVNLHNNSLFIKPLGTALKDLNGQFRYRNGDLDSDGLKAQWLGQPVNIAFSTAEQPQAFDINVGMQGNWAVDRLPGIPAPFVKPLNGQAAWQSAIAVTVPAKGKTSYKIDLTGDLREVSSHLPAPLDKQGGKAFPLTVNVAGDLAGFTLSGSAAGNQFNSQWLMGRQITLARGAWSHGGGKIPPLPADKSLTLDLPPLDGEQWLALMTPQSRTAGKAVVSRFRFPEALTLKTPLLTLGGQQWHELSLTRRDIAGGSAVALQGREVRGTLSMMDQGPWRADLDYLYYNPLWPKNSHTSGGDSRDSLFGGDTAQPFADWPALQLRCRECWLLGQNLGRVEGDFTPHQDSLSLDHGTVDTGKSLLTLTGTWTRRGSQNQTGVKGQLSGKDIGAANDYVGIDTPLRNAPFKVDYDLHWQSAPWDVDIPTLNGVLHANLGKGKIDNISSGRAGRLLRLVSFDALLRKLQFDFSDTFGKGFYFDSIKGTAWLKSGVLHTSDLLVDGLEADIAMSGQVDLNAQKIDMEAVIAPEISATVGVATAFAINPVVGAAVFAASKVLAPLWNKISVIRYHISGSLDQPKIQEVLRQPRQPSSSKGK</sequence>
<dbReference type="InterPro" id="IPR011836">
    <property type="entry name" value="YhdP"/>
</dbReference>
<dbReference type="EMBL" id="SZPQ01000009">
    <property type="protein sequence ID" value="TKI06879.1"/>
    <property type="molecule type" value="Genomic_DNA"/>
</dbReference>
<dbReference type="InterPro" id="IPR025263">
    <property type="entry name" value="YhdP_central"/>
</dbReference>
<organism evidence="2 3">
    <name type="scientific">Martelella alba</name>
    <dbReference type="NCBI Taxonomy" id="2590451"/>
    <lineage>
        <taxon>Bacteria</taxon>
        <taxon>Pseudomonadati</taxon>
        <taxon>Pseudomonadota</taxon>
        <taxon>Alphaproteobacteria</taxon>
        <taxon>Hyphomicrobiales</taxon>
        <taxon>Aurantimonadaceae</taxon>
        <taxon>Martelella</taxon>
    </lineage>
</organism>
<accession>A0ABY2SQ66</accession>
<dbReference type="NCBIfam" id="NF008148">
    <property type="entry name" value="PRK10899.1"/>
    <property type="match status" value="1"/>
</dbReference>
<protein>
    <submittedName>
        <fullName evidence="2">AsmA2 domain-containing protein</fullName>
    </submittedName>
</protein>
<dbReference type="RefSeq" id="WP_136989626.1">
    <property type="nucleotide sequence ID" value="NZ_SZPQ01000009.1"/>
</dbReference>
<dbReference type="Pfam" id="PF13116">
    <property type="entry name" value="YhdP"/>
    <property type="match status" value="1"/>
</dbReference>
<keyword evidence="3" id="KW-1185">Reference proteome</keyword>